<reference evidence="3 4" key="2">
    <citation type="submission" date="2024-10" db="EMBL/GenBank/DDBJ databases">
        <authorList>
            <person name="Ryan C."/>
        </authorList>
    </citation>
    <scope>NUCLEOTIDE SEQUENCE [LARGE SCALE GENOMIC DNA]</scope>
</reference>
<keyword evidence="4" id="KW-1185">Reference proteome</keyword>
<evidence type="ECO:0000256" key="2">
    <source>
        <dbReference type="SAM" id="SignalP"/>
    </source>
</evidence>
<accession>A0ABC9F7S9</accession>
<protein>
    <submittedName>
        <fullName evidence="3">Uncharacterized protein</fullName>
    </submittedName>
</protein>
<evidence type="ECO:0000313" key="3">
    <source>
        <dbReference type="EMBL" id="CAL5070523.1"/>
    </source>
</evidence>
<proteinExistence type="predicted"/>
<keyword evidence="2" id="KW-0732">Signal</keyword>
<dbReference type="AlphaFoldDB" id="A0ABC9F7S9"/>
<organism evidence="3 4">
    <name type="scientific">Urochloa decumbens</name>
    <dbReference type="NCBI Taxonomy" id="240449"/>
    <lineage>
        <taxon>Eukaryota</taxon>
        <taxon>Viridiplantae</taxon>
        <taxon>Streptophyta</taxon>
        <taxon>Embryophyta</taxon>
        <taxon>Tracheophyta</taxon>
        <taxon>Spermatophyta</taxon>
        <taxon>Magnoliopsida</taxon>
        <taxon>Liliopsida</taxon>
        <taxon>Poales</taxon>
        <taxon>Poaceae</taxon>
        <taxon>PACMAD clade</taxon>
        <taxon>Panicoideae</taxon>
        <taxon>Panicodae</taxon>
        <taxon>Paniceae</taxon>
        <taxon>Melinidinae</taxon>
        <taxon>Urochloa</taxon>
    </lineage>
</organism>
<feature type="region of interest" description="Disordered" evidence="1">
    <location>
        <begin position="51"/>
        <end position="83"/>
    </location>
</feature>
<feature type="chain" id="PRO_5044864829" evidence="2">
    <location>
        <begin position="22"/>
        <end position="113"/>
    </location>
</feature>
<dbReference type="Proteomes" id="UP001497457">
    <property type="component" value="Chromosome 5rd"/>
</dbReference>
<feature type="signal peptide" evidence="2">
    <location>
        <begin position="1"/>
        <end position="21"/>
    </location>
</feature>
<evidence type="ECO:0000256" key="1">
    <source>
        <dbReference type="SAM" id="MobiDB-lite"/>
    </source>
</evidence>
<dbReference type="EMBL" id="OZ075115">
    <property type="protein sequence ID" value="CAL5070523.1"/>
    <property type="molecule type" value="Genomic_DNA"/>
</dbReference>
<reference evidence="4" key="1">
    <citation type="submission" date="2024-06" db="EMBL/GenBank/DDBJ databases">
        <authorList>
            <person name="Ryan C."/>
        </authorList>
    </citation>
    <scope>NUCLEOTIDE SEQUENCE [LARGE SCALE GENOMIC DNA]</scope>
</reference>
<name>A0ABC9F7S9_9POAL</name>
<sequence length="113" mass="12217">MKKLLCAVLVSSLLLSTLAGAASSPLTSSLDRHQAQVLGRKGRGHYQHLSRNMQQQQPEEVTVEVKKPTETTTGGWTVDKGEDDAEEGLIYSADYSAVAMHAGSPPKHKHPKP</sequence>
<evidence type="ECO:0000313" key="4">
    <source>
        <dbReference type="Proteomes" id="UP001497457"/>
    </source>
</evidence>
<gene>
    <name evidence="3" type="ORF">URODEC1_LOCUS102847</name>
</gene>